<evidence type="ECO:0000313" key="3">
    <source>
        <dbReference type="Proteomes" id="UP000000347"/>
    </source>
</evidence>
<gene>
    <name evidence="2" type="ordered locus">COB47_0370</name>
</gene>
<organism evidence="2 3">
    <name type="scientific">Caldicellulosiruptor obsidiansis (strain ATCC BAA-2073 / JCM 16842 / OB47)</name>
    <dbReference type="NCBI Taxonomy" id="608506"/>
    <lineage>
        <taxon>Bacteria</taxon>
        <taxon>Bacillati</taxon>
        <taxon>Bacillota</taxon>
        <taxon>Bacillota incertae sedis</taxon>
        <taxon>Caldicellulosiruptorales</taxon>
        <taxon>Caldicellulosiruptoraceae</taxon>
        <taxon>Caldicellulosiruptor</taxon>
    </lineage>
</organism>
<dbReference type="eggNOG" id="ENOG5032XHM">
    <property type="taxonomic scope" value="Bacteria"/>
</dbReference>
<sequence>MNNKLLFEGNLFLCFGQKLTKLVRWYLVKLIKKVVTTFLIMFLILPNAVVLSNDKIERGYYDYSGKKGNNDVVMSIYLNNSKVTGLYAYKGVKKYIKLEGIIKEEKIKLNELDQKGKVIGTFRGNIKTADIIEGTWSNGKDKEIFKLKLIGKNYAEYGRRFDLVGFPDEEVVKFAISVQNYLIRNNRKALAKLIAYPIDVKINGKKKTIKNEKEFVNSFDKIFNVNLKKAIIKAEPLFMFVNQYGAMLGESGYNVWFAAVEKKDKKHYLLIHTINN</sequence>
<dbReference type="STRING" id="608506.COB47_0370"/>
<accession>D9TI75</accession>
<name>D9TI75_CALOO</name>
<dbReference type="Proteomes" id="UP000000347">
    <property type="component" value="Chromosome"/>
</dbReference>
<keyword evidence="1" id="KW-0472">Membrane</keyword>
<protein>
    <submittedName>
        <fullName evidence="2">Uncharacterized protein</fullName>
    </submittedName>
</protein>
<proteinExistence type="predicted"/>
<evidence type="ECO:0000256" key="1">
    <source>
        <dbReference type="SAM" id="Phobius"/>
    </source>
</evidence>
<feature type="transmembrane region" description="Helical" evidence="1">
    <location>
        <begin position="30"/>
        <end position="51"/>
    </location>
</feature>
<dbReference type="EMBL" id="CP002164">
    <property type="protein sequence ID" value="ADL41707.1"/>
    <property type="molecule type" value="Genomic_DNA"/>
</dbReference>
<keyword evidence="1" id="KW-1133">Transmembrane helix</keyword>
<keyword evidence="1" id="KW-0812">Transmembrane</keyword>
<reference evidence="2 3" key="1">
    <citation type="journal article" date="2010" name="J. Bacteriol.">
        <title>Complete genome sequence of the cellulolytic thermophile Caldicellulosiruptor obsidiansis OB47T.</title>
        <authorList>
            <person name="Elkins J.G."/>
            <person name="Lochner A."/>
            <person name="Hamilton-Brehm S.D."/>
            <person name="Davenport K.W."/>
            <person name="Podar M."/>
            <person name="Brown S.D."/>
            <person name="Land M.L."/>
            <person name="Hauser L.J."/>
            <person name="Klingeman D.M."/>
            <person name="Raman B."/>
            <person name="Goodwin L.A."/>
            <person name="Tapia R."/>
            <person name="Meincke L.J."/>
            <person name="Detter J.C."/>
            <person name="Bruce D.C."/>
            <person name="Han C.S."/>
            <person name="Palumbo A.V."/>
            <person name="Cottingham R.W."/>
            <person name="Keller M."/>
            <person name="Graham D.E."/>
        </authorList>
    </citation>
    <scope>NUCLEOTIDE SEQUENCE [LARGE SCALE GENOMIC DNA]</scope>
    <source>
        <strain evidence="3">ATCC BAA-2073 / strain OB47</strain>
    </source>
</reference>
<dbReference type="AlphaFoldDB" id="D9TI75"/>
<dbReference type="KEGG" id="cob:COB47_0370"/>
<dbReference type="HOGENOM" id="CLU_1101289_0_0_9"/>
<keyword evidence="3" id="KW-1185">Reference proteome</keyword>
<evidence type="ECO:0000313" key="2">
    <source>
        <dbReference type="EMBL" id="ADL41707.1"/>
    </source>
</evidence>